<protein>
    <submittedName>
        <fullName evidence="2">Uncharacterized protein</fullName>
    </submittedName>
</protein>
<dbReference type="EMBL" id="HBIM01007790">
    <property type="protein sequence ID" value="CAE0408922.1"/>
    <property type="molecule type" value="Transcribed_RNA"/>
</dbReference>
<name>A0A7S3P5Q3_9STRA</name>
<feature type="compositionally biased region" description="Acidic residues" evidence="1">
    <location>
        <begin position="123"/>
        <end position="133"/>
    </location>
</feature>
<reference evidence="2" key="1">
    <citation type="submission" date="2021-01" db="EMBL/GenBank/DDBJ databases">
        <authorList>
            <person name="Corre E."/>
            <person name="Pelletier E."/>
            <person name="Niang G."/>
            <person name="Scheremetjew M."/>
            <person name="Finn R."/>
            <person name="Kale V."/>
            <person name="Holt S."/>
            <person name="Cochrane G."/>
            <person name="Meng A."/>
            <person name="Brown T."/>
            <person name="Cohen L."/>
        </authorList>
    </citation>
    <scope>NUCLEOTIDE SEQUENCE</scope>
    <source>
        <strain evidence="2">CCMP127</strain>
    </source>
</reference>
<dbReference type="AlphaFoldDB" id="A0A7S3P5Q3"/>
<accession>A0A7S3P5Q3</accession>
<sequence length="133" mass="15012">MVPKQKTKNISYSSARTPLLPISILDEDFSKILYNSIQQKMDSLLFLQTMDSSEDSPQAQQQPLATTAGTGFALARHIRRMKRKHFLEAVGKEYIAMHYSQEQQQDEDVQDSIGSAKTHDSSSDNDDDDETSL</sequence>
<proteinExistence type="predicted"/>
<gene>
    <name evidence="2" type="ORF">ACOF00016_LOCUS6626</name>
</gene>
<feature type="region of interest" description="Disordered" evidence="1">
    <location>
        <begin position="98"/>
        <end position="133"/>
    </location>
</feature>
<evidence type="ECO:0000256" key="1">
    <source>
        <dbReference type="SAM" id="MobiDB-lite"/>
    </source>
</evidence>
<evidence type="ECO:0000313" key="2">
    <source>
        <dbReference type="EMBL" id="CAE0408922.1"/>
    </source>
</evidence>
<organism evidence="2">
    <name type="scientific">Amphora coffeiformis</name>
    <dbReference type="NCBI Taxonomy" id="265554"/>
    <lineage>
        <taxon>Eukaryota</taxon>
        <taxon>Sar</taxon>
        <taxon>Stramenopiles</taxon>
        <taxon>Ochrophyta</taxon>
        <taxon>Bacillariophyta</taxon>
        <taxon>Bacillariophyceae</taxon>
        <taxon>Bacillariophycidae</taxon>
        <taxon>Thalassiophysales</taxon>
        <taxon>Catenulaceae</taxon>
        <taxon>Amphora</taxon>
    </lineage>
</organism>